<dbReference type="EMBL" id="ADCP02000001">
    <property type="protein sequence ID" value="EFV44896.1"/>
    <property type="molecule type" value="Genomic_DNA"/>
</dbReference>
<name>E5Y5C9_BILW3</name>
<keyword evidence="2" id="KW-0238">DNA-binding</keyword>
<dbReference type="InterPro" id="IPR018062">
    <property type="entry name" value="HTH_AraC-typ_CS"/>
</dbReference>
<dbReference type="HOGENOM" id="CLU_000445_100_0_7"/>
<sequence>MTRAIRVNTGNSWAILRDIILRNTASRSESYITPIKGFEFHRQVSNADPKPHFYEPVIIVVVQGKKLVKIGAEEHHYGENICFVCGVDMPVSSCVMEASKETPYLSMSLKLDTGLIASLASQIPSPSDSTVYRGAGTQEVDPDLLDAFVRLAELTEKPEQILVMRDMLMREIHYRLLAGAFGNTLRSLNTLGSQGHQITKAIAWLKEFYKEPLLVEDLANRSHMAPSTFHKYFKRITTLSPLQYQKRLRLGEAQRLMLSEGYDVTQAAMAVGYESATQFIREYKRLFGDPPRRNVMSMKNIAKGAPQWAAM</sequence>
<gene>
    <name evidence="5" type="ORF">HMPREF0179_01392</name>
</gene>
<dbReference type="Pfam" id="PF12833">
    <property type="entry name" value="HTH_18"/>
    <property type="match status" value="1"/>
</dbReference>
<keyword evidence="6" id="KW-1185">Reference proteome</keyword>
<keyword evidence="3" id="KW-0804">Transcription</keyword>
<dbReference type="PROSITE" id="PS01124">
    <property type="entry name" value="HTH_ARAC_FAMILY_2"/>
    <property type="match status" value="1"/>
</dbReference>
<keyword evidence="1" id="KW-0805">Transcription regulation</keyword>
<dbReference type="GO" id="GO:0043565">
    <property type="term" value="F:sequence-specific DNA binding"/>
    <property type="evidence" value="ECO:0007669"/>
    <property type="project" value="InterPro"/>
</dbReference>
<dbReference type="InterPro" id="IPR018060">
    <property type="entry name" value="HTH_AraC"/>
</dbReference>
<dbReference type="SMART" id="SM00342">
    <property type="entry name" value="HTH_ARAC"/>
    <property type="match status" value="1"/>
</dbReference>
<dbReference type="GeneID" id="78086516"/>
<dbReference type="InterPro" id="IPR009594">
    <property type="entry name" value="Tscrpt_reg_HTH_AraC_N"/>
</dbReference>
<proteinExistence type="predicted"/>
<dbReference type="Pfam" id="PF06719">
    <property type="entry name" value="AraC_N"/>
    <property type="match status" value="1"/>
</dbReference>
<accession>E5Y5C9</accession>
<dbReference type="PROSITE" id="PS00041">
    <property type="entry name" value="HTH_ARAC_FAMILY_1"/>
    <property type="match status" value="1"/>
</dbReference>
<dbReference type="PANTHER" id="PTHR43436:SF1">
    <property type="entry name" value="TRANSCRIPTIONAL REGULATORY PROTEIN"/>
    <property type="match status" value="1"/>
</dbReference>
<dbReference type="eggNOG" id="COG2207">
    <property type="taxonomic scope" value="Bacteria"/>
</dbReference>
<dbReference type="AlphaFoldDB" id="E5Y5C9"/>
<reference evidence="5 6" key="1">
    <citation type="submission" date="2010-10" db="EMBL/GenBank/DDBJ databases">
        <authorList>
            <consortium name="The Broad Institute Genome Sequencing Platform"/>
            <person name="Ward D."/>
            <person name="Earl A."/>
            <person name="Feldgarden M."/>
            <person name="Young S.K."/>
            <person name="Gargeya S."/>
            <person name="Zeng Q."/>
            <person name="Alvarado L."/>
            <person name="Berlin A."/>
            <person name="Bochicchio J."/>
            <person name="Chapman S.B."/>
            <person name="Chen Z."/>
            <person name="Freedman E."/>
            <person name="Gellesch M."/>
            <person name="Goldberg J."/>
            <person name="Griggs A."/>
            <person name="Gujja S."/>
            <person name="Heilman E."/>
            <person name="Heiman D."/>
            <person name="Howarth C."/>
            <person name="Mehta T."/>
            <person name="Neiman D."/>
            <person name="Pearson M."/>
            <person name="Roberts A."/>
            <person name="Saif S."/>
            <person name="Shea T."/>
            <person name="Shenoy N."/>
            <person name="Sisk P."/>
            <person name="Stolte C."/>
            <person name="Sykes S."/>
            <person name="White J."/>
            <person name="Yandava C."/>
            <person name="Allen-Vercoe E."/>
            <person name="Sibley C."/>
            <person name="Ambrose C.E."/>
            <person name="Strauss J."/>
            <person name="Daigneault M."/>
            <person name="Haas B."/>
            <person name="Nusbaum C."/>
            <person name="Birren B."/>
        </authorList>
    </citation>
    <scope>NUCLEOTIDE SEQUENCE [LARGE SCALE GENOMIC DNA]</scope>
    <source>
        <strain evidence="5 6">3_1_6</strain>
    </source>
</reference>
<evidence type="ECO:0000313" key="5">
    <source>
        <dbReference type="EMBL" id="EFV44896.1"/>
    </source>
</evidence>
<protein>
    <recommendedName>
        <fullName evidence="4">HTH araC/xylS-type domain-containing protein</fullName>
    </recommendedName>
</protein>
<dbReference type="RefSeq" id="WP_005026532.1">
    <property type="nucleotide sequence ID" value="NZ_KE150238.1"/>
</dbReference>
<dbReference type="STRING" id="563192.HMPREF0179_01392"/>
<evidence type="ECO:0000256" key="3">
    <source>
        <dbReference type="ARBA" id="ARBA00023163"/>
    </source>
</evidence>
<dbReference type="PANTHER" id="PTHR43436">
    <property type="entry name" value="ARAC-FAMILY TRANSCRIPTIONAL REGULATOR"/>
    <property type="match status" value="1"/>
</dbReference>
<evidence type="ECO:0000256" key="2">
    <source>
        <dbReference type="ARBA" id="ARBA00023125"/>
    </source>
</evidence>
<evidence type="ECO:0000313" key="6">
    <source>
        <dbReference type="Proteomes" id="UP000006034"/>
    </source>
</evidence>
<organism evidence="5 6">
    <name type="scientific">Bilophila wadsworthia (strain 3_1_6)</name>
    <dbReference type="NCBI Taxonomy" id="563192"/>
    <lineage>
        <taxon>Bacteria</taxon>
        <taxon>Pseudomonadati</taxon>
        <taxon>Thermodesulfobacteriota</taxon>
        <taxon>Desulfovibrionia</taxon>
        <taxon>Desulfovibrionales</taxon>
        <taxon>Desulfovibrionaceae</taxon>
        <taxon>Bilophila</taxon>
    </lineage>
</organism>
<dbReference type="GO" id="GO:0003700">
    <property type="term" value="F:DNA-binding transcription factor activity"/>
    <property type="evidence" value="ECO:0007669"/>
    <property type="project" value="InterPro"/>
</dbReference>
<evidence type="ECO:0000256" key="1">
    <source>
        <dbReference type="ARBA" id="ARBA00023015"/>
    </source>
</evidence>
<evidence type="ECO:0000259" key="4">
    <source>
        <dbReference type="PROSITE" id="PS01124"/>
    </source>
</evidence>
<comment type="caution">
    <text evidence="5">The sequence shown here is derived from an EMBL/GenBank/DDBJ whole genome shotgun (WGS) entry which is preliminary data.</text>
</comment>
<feature type="domain" description="HTH araC/xylS-type" evidence="4">
    <location>
        <begin position="199"/>
        <end position="297"/>
    </location>
</feature>
<dbReference type="Proteomes" id="UP000006034">
    <property type="component" value="Unassembled WGS sequence"/>
</dbReference>
<reference evidence="5 6" key="2">
    <citation type="submission" date="2013-04" db="EMBL/GenBank/DDBJ databases">
        <title>The Genome Sequence of Bilophila wadsworthia 3_1_6.</title>
        <authorList>
            <consortium name="The Broad Institute Genomics Platform"/>
            <person name="Earl A."/>
            <person name="Ward D."/>
            <person name="Feldgarden M."/>
            <person name="Gevers D."/>
            <person name="Sibley C."/>
            <person name="Strauss J."/>
            <person name="Allen-Vercoe E."/>
            <person name="Walker B."/>
            <person name="Young S."/>
            <person name="Zeng Q."/>
            <person name="Gargeya S."/>
            <person name="Fitzgerald M."/>
            <person name="Haas B."/>
            <person name="Abouelleil A."/>
            <person name="Allen A.W."/>
            <person name="Alvarado L."/>
            <person name="Arachchi H.M."/>
            <person name="Berlin A.M."/>
            <person name="Chapman S.B."/>
            <person name="Gainer-Dewar J."/>
            <person name="Goldberg J."/>
            <person name="Griggs A."/>
            <person name="Gujja S."/>
            <person name="Hansen M."/>
            <person name="Howarth C."/>
            <person name="Imamovic A."/>
            <person name="Ireland A."/>
            <person name="Larimer J."/>
            <person name="McCowan C."/>
            <person name="Murphy C."/>
            <person name="Pearson M."/>
            <person name="Poon T.W."/>
            <person name="Priest M."/>
            <person name="Roberts A."/>
            <person name="Saif S."/>
            <person name="Shea T."/>
            <person name="Sisk P."/>
            <person name="Sykes S."/>
            <person name="Wortman J."/>
            <person name="Nusbaum C."/>
            <person name="Birren B."/>
        </authorList>
    </citation>
    <scope>NUCLEOTIDE SEQUENCE [LARGE SCALE GENOMIC DNA]</scope>
    <source>
        <strain evidence="5 6">3_1_6</strain>
    </source>
</reference>
<dbReference type="SUPFAM" id="SSF46689">
    <property type="entry name" value="Homeodomain-like"/>
    <property type="match status" value="2"/>
</dbReference>
<dbReference type="Gene3D" id="1.10.10.60">
    <property type="entry name" value="Homeodomain-like"/>
    <property type="match status" value="1"/>
</dbReference>
<dbReference type="InterPro" id="IPR009057">
    <property type="entry name" value="Homeodomain-like_sf"/>
</dbReference>
<dbReference type="OrthoDB" id="9802263at2"/>